<proteinExistence type="predicted"/>
<reference evidence="1 2" key="1">
    <citation type="submission" date="2019-02" db="EMBL/GenBank/DDBJ databases">
        <authorList>
            <person name="He Y."/>
            <person name="Shi H."/>
            <person name="Li J."/>
            <person name="Sun Y."/>
        </authorList>
    </citation>
    <scope>NUCLEOTIDE SEQUENCE [LARGE SCALE GENOMIC DNA]</scope>
</reference>
<name>A0A482IGH9_9CAUD</name>
<sequence>MDKTKIREELELIEVIMLGYQQCPARDDVLRGLKVIRREVFEGEMPRAEPYKPTAVKVFELHTGVYDVQRFTLAELKTMTSPHEWNIADQLIIGGTFTDGDGDWWRRIA</sequence>
<accession>A0A482IGH9</accession>
<evidence type="ECO:0000313" key="2">
    <source>
        <dbReference type="Proteomes" id="UP000294655"/>
    </source>
</evidence>
<dbReference type="EMBL" id="MK580972">
    <property type="protein sequence ID" value="QBP06434.1"/>
    <property type="molecule type" value="Genomic_DNA"/>
</dbReference>
<protein>
    <submittedName>
        <fullName evidence="1">Uncharacterized protein</fullName>
    </submittedName>
</protein>
<dbReference type="RefSeq" id="YP_009844584.1">
    <property type="nucleotide sequence ID" value="NC_048755.1"/>
</dbReference>
<dbReference type="GeneID" id="55614908"/>
<dbReference type="KEGG" id="vg:55614908"/>
<evidence type="ECO:0000313" key="1">
    <source>
        <dbReference type="EMBL" id="QBP06434.1"/>
    </source>
</evidence>
<dbReference type="Proteomes" id="UP000294655">
    <property type="component" value="Segment"/>
</dbReference>
<organism evidence="1 2">
    <name type="scientific">Stenotrophomonas phage YB07</name>
    <dbReference type="NCBI Taxonomy" id="2555548"/>
    <lineage>
        <taxon>Viruses</taxon>
        <taxon>Duplodnaviria</taxon>
        <taxon>Heunggongvirae</taxon>
        <taxon>Uroviricota</taxon>
        <taxon>Caudoviricetes</taxon>
        <taxon>Menderavirus</taxon>
        <taxon>Menderavirus IMESM1</taxon>
    </lineage>
</organism>